<dbReference type="PROSITE" id="PS50846">
    <property type="entry name" value="HMA_2"/>
    <property type="match status" value="1"/>
</dbReference>
<evidence type="ECO:0000256" key="4">
    <source>
        <dbReference type="ARBA" id="ARBA00023289"/>
    </source>
</evidence>
<gene>
    <name evidence="8" type="primary">LOC101496004</name>
</gene>
<dbReference type="GeneID" id="101496004"/>
<dbReference type="OrthoDB" id="689350at2759"/>
<dbReference type="InterPro" id="IPR036163">
    <property type="entry name" value="HMA_dom_sf"/>
</dbReference>
<evidence type="ECO:0000313" key="7">
    <source>
        <dbReference type="Proteomes" id="UP000087171"/>
    </source>
</evidence>
<feature type="domain" description="HMA" evidence="6">
    <location>
        <begin position="12"/>
        <end position="75"/>
    </location>
</feature>
<keyword evidence="3" id="KW-0449">Lipoprotein</keyword>
<dbReference type="FunFam" id="3.30.70.100:FF:000008">
    <property type="entry name" value="Copper transport protein ATOX1"/>
    <property type="match status" value="1"/>
</dbReference>
<keyword evidence="7" id="KW-1185">Reference proteome</keyword>
<accession>A0A1S2YDE4</accession>
<evidence type="ECO:0000256" key="1">
    <source>
        <dbReference type="ARBA" id="ARBA00022481"/>
    </source>
</evidence>
<proteinExistence type="inferred from homology"/>
<dbReference type="KEGG" id="cam:101496004"/>
<dbReference type="eggNOG" id="KOG1603">
    <property type="taxonomic scope" value="Eukaryota"/>
</dbReference>
<organism evidence="7 8">
    <name type="scientific">Cicer arietinum</name>
    <name type="common">Chickpea</name>
    <name type="synonym">Garbanzo</name>
    <dbReference type="NCBI Taxonomy" id="3827"/>
    <lineage>
        <taxon>Eukaryota</taxon>
        <taxon>Viridiplantae</taxon>
        <taxon>Streptophyta</taxon>
        <taxon>Embryophyta</taxon>
        <taxon>Tracheophyta</taxon>
        <taxon>Spermatophyta</taxon>
        <taxon>Magnoliopsida</taxon>
        <taxon>eudicotyledons</taxon>
        <taxon>Gunneridae</taxon>
        <taxon>Pentapetalae</taxon>
        <taxon>rosids</taxon>
        <taxon>fabids</taxon>
        <taxon>Fabales</taxon>
        <taxon>Fabaceae</taxon>
        <taxon>Papilionoideae</taxon>
        <taxon>50 kb inversion clade</taxon>
        <taxon>NPAAA clade</taxon>
        <taxon>Hologalegina</taxon>
        <taxon>IRL clade</taxon>
        <taxon>Cicereae</taxon>
        <taxon>Cicer</taxon>
    </lineage>
</organism>
<dbReference type="Pfam" id="PF00403">
    <property type="entry name" value="HMA"/>
    <property type="match status" value="1"/>
</dbReference>
<keyword evidence="1" id="KW-0488">Methylation</keyword>
<reference evidence="8" key="2">
    <citation type="submission" date="2025-08" db="UniProtKB">
        <authorList>
            <consortium name="RefSeq"/>
        </authorList>
    </citation>
    <scope>IDENTIFICATION</scope>
    <source>
        <tissue evidence="8">Etiolated seedlings</tissue>
    </source>
</reference>
<evidence type="ECO:0000259" key="6">
    <source>
        <dbReference type="PROSITE" id="PS50846"/>
    </source>
</evidence>
<keyword evidence="2" id="KW-0479">Metal-binding</keyword>
<dbReference type="PANTHER" id="PTHR45868:SF74">
    <property type="entry name" value="HEAVY METAL-ASSOCIATED ISOPRENYLATED PLANT PROTEIN 33"/>
    <property type="match status" value="1"/>
</dbReference>
<dbReference type="Gene3D" id="3.30.70.100">
    <property type="match status" value="1"/>
</dbReference>
<evidence type="ECO:0000256" key="3">
    <source>
        <dbReference type="ARBA" id="ARBA00023288"/>
    </source>
</evidence>
<evidence type="ECO:0000313" key="8">
    <source>
        <dbReference type="RefSeq" id="XP_004503195.1"/>
    </source>
</evidence>
<dbReference type="GO" id="GO:0046872">
    <property type="term" value="F:metal ion binding"/>
    <property type="evidence" value="ECO:0007669"/>
    <property type="project" value="UniProtKB-KW"/>
</dbReference>
<dbReference type="AlphaFoldDB" id="A0A1S2YDE4"/>
<dbReference type="Proteomes" id="UP000087171">
    <property type="component" value="Chromosome Ca6"/>
</dbReference>
<evidence type="ECO:0000256" key="5">
    <source>
        <dbReference type="ARBA" id="ARBA00024045"/>
    </source>
</evidence>
<comment type="similarity">
    <text evidence="5">Belongs to the HIPP family.</text>
</comment>
<keyword evidence="4" id="KW-0636">Prenylation</keyword>
<dbReference type="PaxDb" id="3827-XP_004503195.1"/>
<dbReference type="CDD" id="cd00371">
    <property type="entry name" value="HMA"/>
    <property type="match status" value="1"/>
</dbReference>
<reference evidence="7" key="1">
    <citation type="journal article" date="2013" name="Nat. Biotechnol.">
        <title>Draft genome sequence of chickpea (Cicer arietinum) provides a resource for trait improvement.</title>
        <authorList>
            <person name="Varshney R.K."/>
            <person name="Song C."/>
            <person name="Saxena R.K."/>
            <person name="Azam S."/>
            <person name="Yu S."/>
            <person name="Sharpe A.G."/>
            <person name="Cannon S."/>
            <person name="Baek J."/>
            <person name="Rosen B.D."/>
            <person name="Tar'an B."/>
            <person name="Millan T."/>
            <person name="Zhang X."/>
            <person name="Ramsay L.D."/>
            <person name="Iwata A."/>
            <person name="Wang Y."/>
            <person name="Nelson W."/>
            <person name="Farmer A.D."/>
            <person name="Gaur P.M."/>
            <person name="Soderlund C."/>
            <person name="Penmetsa R.V."/>
            <person name="Xu C."/>
            <person name="Bharti A.K."/>
            <person name="He W."/>
            <person name="Winter P."/>
            <person name="Zhao S."/>
            <person name="Hane J.K."/>
            <person name="Carrasquilla-Garcia N."/>
            <person name="Condie J.A."/>
            <person name="Upadhyaya H.D."/>
            <person name="Luo M.C."/>
            <person name="Thudi M."/>
            <person name="Gowda C.L."/>
            <person name="Singh N.P."/>
            <person name="Lichtenzveig J."/>
            <person name="Gali K.K."/>
            <person name="Rubio J."/>
            <person name="Nadarajan N."/>
            <person name="Dolezel J."/>
            <person name="Bansal K.C."/>
            <person name="Xu X."/>
            <person name="Edwards D."/>
            <person name="Zhang G."/>
            <person name="Kahl G."/>
            <person name="Gil J."/>
            <person name="Singh K.B."/>
            <person name="Datta S.K."/>
            <person name="Jackson S.A."/>
            <person name="Wang J."/>
            <person name="Cook D.R."/>
        </authorList>
    </citation>
    <scope>NUCLEOTIDE SEQUENCE [LARGE SCALE GENOMIC DNA]</scope>
    <source>
        <strain evidence="7">cv. CDC Frontier</strain>
    </source>
</reference>
<name>A0A1S2YDE4_CICAR</name>
<dbReference type="SUPFAM" id="SSF55008">
    <property type="entry name" value="HMA, heavy metal-associated domain"/>
    <property type="match status" value="1"/>
</dbReference>
<dbReference type="RefSeq" id="XP_004503195.1">
    <property type="nucleotide sequence ID" value="XM_004503138.3"/>
</dbReference>
<dbReference type="InterPro" id="IPR006121">
    <property type="entry name" value="HMA_dom"/>
</dbReference>
<protein>
    <submittedName>
        <fullName evidence="8">Heavy metal-associated isoprenylated plant protein 37-like</fullName>
    </submittedName>
</protein>
<dbReference type="PANTHER" id="PTHR45868">
    <property type="entry name" value="HEAVY METAL-ASSOCIATED ISOPRENYLATED PLANT PROTEIN 33-RELATED"/>
    <property type="match status" value="1"/>
</dbReference>
<sequence>MSTNNENELSKIETFVLKVHMNCQGCRTKVRKILRKVEGVYEVKINAEEQKVIVTGIVNPSTLLQKLAKLGKHAEILNEDYNQEHTTYHDKVKDNNDNNQEYIINNQSTFENQYMIPPYYGKDNWGPEWCYNQHFAAAAPLFFESYNNRANENVIRINEYPKWQENSGTDYYSLGNYVSRMA</sequence>
<evidence type="ECO:0000256" key="2">
    <source>
        <dbReference type="ARBA" id="ARBA00022723"/>
    </source>
</evidence>